<dbReference type="Pfam" id="PF01515">
    <property type="entry name" value="PTA_PTB"/>
    <property type="match status" value="1"/>
</dbReference>
<keyword evidence="16" id="KW-1185">Reference proteome</keyword>
<dbReference type="SUPFAM" id="SSF53659">
    <property type="entry name" value="Isocitrate/Isopropylmalate dehydrogenase-like"/>
    <property type="match status" value="1"/>
</dbReference>
<protein>
    <recommendedName>
        <fullName evidence="7 12">Phosphate acetyltransferase</fullName>
        <ecNumber evidence="6 12">2.3.1.8</ecNumber>
    </recommendedName>
    <alternativeName>
        <fullName evidence="11 12">Phosphotransacetylase</fullName>
    </alternativeName>
</protein>
<evidence type="ECO:0000256" key="1">
    <source>
        <dbReference type="ARBA" id="ARBA00004496"/>
    </source>
</evidence>
<evidence type="ECO:0000313" key="16">
    <source>
        <dbReference type="Proteomes" id="UP000305881"/>
    </source>
</evidence>
<dbReference type="InterPro" id="IPR027417">
    <property type="entry name" value="P-loop_NTPase"/>
</dbReference>
<evidence type="ECO:0000256" key="7">
    <source>
        <dbReference type="ARBA" id="ARBA00021528"/>
    </source>
</evidence>
<keyword evidence="9 12" id="KW-0808">Transferase</keyword>
<evidence type="ECO:0000256" key="6">
    <source>
        <dbReference type="ARBA" id="ARBA00012707"/>
    </source>
</evidence>
<dbReference type="PANTHER" id="PTHR43356:SF3">
    <property type="entry name" value="PHOSPHATE ACETYLTRANSFERASE"/>
    <property type="match status" value="1"/>
</dbReference>
<dbReference type="InterPro" id="IPR016475">
    <property type="entry name" value="P-Actrans_bac"/>
</dbReference>
<evidence type="ECO:0000256" key="4">
    <source>
        <dbReference type="ARBA" id="ARBA00009786"/>
    </source>
</evidence>
<dbReference type="FunFam" id="3.40.50.10750:FF:000001">
    <property type="entry name" value="Phosphate acetyltransferase"/>
    <property type="match status" value="1"/>
</dbReference>
<evidence type="ECO:0000256" key="10">
    <source>
        <dbReference type="ARBA" id="ARBA00023315"/>
    </source>
</evidence>
<dbReference type="Gene3D" id="3.40.50.10750">
    <property type="entry name" value="Isocitrate/Isopropylmalate dehydrogenase-like"/>
    <property type="match status" value="1"/>
</dbReference>
<dbReference type="InterPro" id="IPR042113">
    <property type="entry name" value="P_AcTrfase_dom1"/>
</dbReference>
<evidence type="ECO:0000256" key="11">
    <source>
        <dbReference type="ARBA" id="ARBA00031108"/>
    </source>
</evidence>
<dbReference type="InterPro" id="IPR010766">
    <property type="entry name" value="DRTGG"/>
</dbReference>
<dbReference type="OrthoDB" id="9808984at2"/>
<dbReference type="Pfam" id="PF07085">
    <property type="entry name" value="DRTGG"/>
    <property type="match status" value="1"/>
</dbReference>
<keyword evidence="10 12" id="KW-0012">Acyltransferase</keyword>
<feature type="domain" description="Phosphate acetyl/butaryl transferase" evidence="13">
    <location>
        <begin position="375"/>
        <end position="692"/>
    </location>
</feature>
<evidence type="ECO:0000259" key="14">
    <source>
        <dbReference type="Pfam" id="PF07085"/>
    </source>
</evidence>
<dbReference type="InterPro" id="IPR004614">
    <property type="entry name" value="P_AcTrfase"/>
</dbReference>
<dbReference type="GO" id="GO:0008959">
    <property type="term" value="F:phosphate acetyltransferase activity"/>
    <property type="evidence" value="ECO:0007669"/>
    <property type="project" value="UniProtKB-EC"/>
</dbReference>
<dbReference type="STRING" id="675511.GCA_000341735_01845"/>
<comment type="function">
    <text evidence="12">Involved in acetate metabolism.</text>
</comment>
<dbReference type="UniPathway" id="UPA00340">
    <property type="reaction ID" value="UER00459"/>
</dbReference>
<name>A0A4P9UNM3_METBY</name>
<dbReference type="InterPro" id="IPR002505">
    <property type="entry name" value="PTA_PTB"/>
</dbReference>
<dbReference type="PANTHER" id="PTHR43356">
    <property type="entry name" value="PHOSPHATE ACETYLTRANSFERASE"/>
    <property type="match status" value="1"/>
</dbReference>
<gene>
    <name evidence="15" type="ORF">EQU24_05835</name>
</gene>
<comment type="similarity">
    <text evidence="4 12">In the N-terminal section; belongs to the CobB/CobQ family.</text>
</comment>
<comment type="domain">
    <text evidence="12">The N-terminal region seems to be important for proper quaternary structure. The C-terminal region contains the substrate-binding site.</text>
</comment>
<dbReference type="InterPro" id="IPR050500">
    <property type="entry name" value="Phos_Acetyltrans/Butyryltrans"/>
</dbReference>
<keyword evidence="8 12" id="KW-0963">Cytoplasm</keyword>
<sequence length="704" mass="77975">MSQVSKNIYITGAEQGSGKSVIMLAMIEMFSGLAQKIGFFRPIIHAGEEKDDLIELVTYRYQLEWPYESMYGCTDEEARRLLAHDRYDDLIKLILAKYRSLKIQSDHVICVGSDYKSGESIFEFDFNADVANNLDCLLMPIIQGGNRSNEQIIDALAGLRHDIQEKNAVLLATVINSVPAAQVGELRDQFGHDPQSNFPVYVVPSEPSLEKPSMGDIARSLNAKFLSHDFETLNLEVYNYKVAAMLVSDFLDYIEKGDLIITPGDRSDIILACLMAYHSKSYPQIAGLLLTGEQEPAPQVQYLIEGLGALPFAVLGVATDTFTTAMNVTRVHARLNSNNERKIATALSLVEDNINMQELQQRLFTRKTPRVTPIMFEYEILQRAKANPQHIVLPEGGEERILRAAEILFLRGAVKLTLLGNEETIKQKIAAMALQLEDIEIIDPMTSELRQKFAETYFELRKHKGVHYELAFDLMTDVSFFGTMMVHHNLADGMVSGSIHTTQHTIRPAFEIIKTKPGTSIVSSVFFMCLEDRVLVYGDCAVNPNPNSRQLADIAISSAQTASMFNITPRVAMLSYSTGESGKGEAVDKVRSAVELAKRLKPELKLEGPIQYDAAIDSRVAKTKMPDSEVAGQANVFIFPDLNTGNNTYKAVQRSSGAIAIGPILQGLNKPVNDLSRGCTVNDIVNTVVITAIQAQETERKPGA</sequence>
<evidence type="ECO:0000313" key="15">
    <source>
        <dbReference type="EMBL" id="QCW81821.1"/>
    </source>
</evidence>
<dbReference type="Proteomes" id="UP000305881">
    <property type="component" value="Chromosome"/>
</dbReference>
<evidence type="ECO:0000256" key="2">
    <source>
        <dbReference type="ARBA" id="ARBA00004989"/>
    </source>
</evidence>
<dbReference type="GO" id="GO:0006085">
    <property type="term" value="P:acetyl-CoA biosynthetic process"/>
    <property type="evidence" value="ECO:0007669"/>
    <property type="project" value="UniProtKB-UniPathway"/>
</dbReference>
<dbReference type="Gene3D" id="3.40.1390.20">
    <property type="entry name" value="HprK N-terminal domain-like"/>
    <property type="match status" value="1"/>
</dbReference>
<comment type="pathway">
    <text evidence="2 12">Metabolic intermediate biosynthesis; acetyl-CoA biosynthesis; acetyl-CoA from acetate: step 2/2.</text>
</comment>
<accession>A0A4P9UNM3</accession>
<proteinExistence type="inferred from homology"/>
<dbReference type="KEGG" id="mbur:EQU24_05835"/>
<dbReference type="Pfam" id="PF13500">
    <property type="entry name" value="AAA_26"/>
    <property type="match status" value="1"/>
</dbReference>
<dbReference type="InterPro" id="IPR042112">
    <property type="entry name" value="P_AcTrfase_dom2"/>
</dbReference>
<dbReference type="Gene3D" id="3.40.50.300">
    <property type="entry name" value="P-loop containing nucleotide triphosphate hydrolases"/>
    <property type="match status" value="1"/>
</dbReference>
<organism evidence="15 16">
    <name type="scientific">Methylotuvimicrobium buryatense</name>
    <name type="common">Methylomicrobium buryatense</name>
    <dbReference type="NCBI Taxonomy" id="95641"/>
    <lineage>
        <taxon>Bacteria</taxon>
        <taxon>Pseudomonadati</taxon>
        <taxon>Pseudomonadota</taxon>
        <taxon>Gammaproteobacteria</taxon>
        <taxon>Methylococcales</taxon>
        <taxon>Methylococcaceae</taxon>
        <taxon>Methylotuvimicrobium</taxon>
    </lineage>
</organism>
<dbReference type="NCBIfam" id="NF007233">
    <property type="entry name" value="PRK09653.1"/>
    <property type="match status" value="1"/>
</dbReference>
<dbReference type="AlphaFoldDB" id="A0A4P9UNM3"/>
<dbReference type="SUPFAM" id="SSF75138">
    <property type="entry name" value="HprK N-terminal domain-like"/>
    <property type="match status" value="1"/>
</dbReference>
<comment type="similarity">
    <text evidence="3 12">In the C-terminal section; belongs to the phosphate acetyltransferase and butyryltransferase family.</text>
</comment>
<dbReference type="InterPro" id="IPR028979">
    <property type="entry name" value="Ser_kin/Pase_Hpr-like_N_sf"/>
</dbReference>
<dbReference type="GO" id="GO:0005737">
    <property type="term" value="C:cytoplasm"/>
    <property type="evidence" value="ECO:0007669"/>
    <property type="project" value="UniProtKB-SubCell"/>
</dbReference>
<dbReference type="RefSeq" id="WP_017840391.1">
    <property type="nucleotide sequence ID" value="NZ_CP035467.1"/>
</dbReference>
<comment type="catalytic activity">
    <reaction evidence="12">
        <text>acetyl-CoA + phosphate = acetyl phosphate + CoA</text>
        <dbReference type="Rhea" id="RHEA:19521"/>
        <dbReference type="ChEBI" id="CHEBI:22191"/>
        <dbReference type="ChEBI" id="CHEBI:43474"/>
        <dbReference type="ChEBI" id="CHEBI:57287"/>
        <dbReference type="ChEBI" id="CHEBI:57288"/>
        <dbReference type="EC" id="2.3.1.8"/>
    </reaction>
</comment>
<dbReference type="PIRSF" id="PIRSF006107">
    <property type="entry name" value="PhpActrans_proteobac"/>
    <property type="match status" value="1"/>
</dbReference>
<feature type="domain" description="DRTGG" evidence="14">
    <location>
        <begin position="216"/>
        <end position="330"/>
    </location>
</feature>
<evidence type="ECO:0000256" key="3">
    <source>
        <dbReference type="ARBA" id="ARBA00008756"/>
    </source>
</evidence>
<dbReference type="NCBIfam" id="NF004167">
    <property type="entry name" value="PRK05632.1"/>
    <property type="match status" value="1"/>
</dbReference>
<reference evidence="16" key="1">
    <citation type="journal article" date="2019" name="J. Bacteriol.">
        <title>A Mutagenic Screen Identifies a TonB-Dependent Receptor Required for the Lanthanide Metal Switch in the Type I Methanotroph 'Methylotuvimicrobium buryatense' 5GB1C.</title>
        <authorList>
            <person name="Groom J.D."/>
            <person name="Ford S.M."/>
            <person name="Pesesky M.W."/>
            <person name="Lidstrom M.E."/>
        </authorList>
    </citation>
    <scope>NUCLEOTIDE SEQUENCE [LARGE SCALE GENOMIC DNA]</scope>
    <source>
        <strain evidence="16">5GB1C</strain>
    </source>
</reference>
<dbReference type="EMBL" id="CP035467">
    <property type="protein sequence ID" value="QCW81821.1"/>
    <property type="molecule type" value="Genomic_DNA"/>
</dbReference>
<evidence type="ECO:0000256" key="5">
    <source>
        <dbReference type="ARBA" id="ARBA00011643"/>
    </source>
</evidence>
<evidence type="ECO:0000259" key="13">
    <source>
        <dbReference type="Pfam" id="PF01515"/>
    </source>
</evidence>
<dbReference type="SUPFAM" id="SSF52540">
    <property type="entry name" value="P-loop containing nucleoside triphosphate hydrolases"/>
    <property type="match status" value="1"/>
</dbReference>
<dbReference type="EC" id="2.3.1.8" evidence="6 12"/>
<evidence type="ECO:0000256" key="12">
    <source>
        <dbReference type="PIRNR" id="PIRNR006107"/>
    </source>
</evidence>
<evidence type="ECO:0000256" key="9">
    <source>
        <dbReference type="ARBA" id="ARBA00022679"/>
    </source>
</evidence>
<dbReference type="Gene3D" id="3.40.50.10950">
    <property type="match status" value="1"/>
</dbReference>
<dbReference type="NCBIfam" id="TIGR00651">
    <property type="entry name" value="pta"/>
    <property type="match status" value="1"/>
</dbReference>
<evidence type="ECO:0000256" key="8">
    <source>
        <dbReference type="ARBA" id="ARBA00022490"/>
    </source>
</evidence>
<comment type="subcellular location">
    <subcellularLocation>
        <location evidence="1 12">Cytoplasm</location>
    </subcellularLocation>
</comment>
<comment type="subunit">
    <text evidence="5">Homohexamer.</text>
</comment>